<evidence type="ECO:0000256" key="2">
    <source>
        <dbReference type="ARBA" id="ARBA00007362"/>
    </source>
</evidence>
<feature type="transmembrane region" description="Helical" evidence="7">
    <location>
        <begin position="142"/>
        <end position="160"/>
    </location>
</feature>
<evidence type="ECO:0000256" key="1">
    <source>
        <dbReference type="ARBA" id="ARBA00004651"/>
    </source>
</evidence>
<reference evidence="9 10" key="1">
    <citation type="journal article" date="2020" name="Cell Host Microbe">
        <title>Functional and Genomic Variation between Human-Derived Isolates of Lachnospiraceae Reveals Inter- and Intra-Species Diversity.</title>
        <authorList>
            <person name="Sorbara M.T."/>
            <person name="Littmann E.R."/>
            <person name="Fontana E."/>
            <person name="Moody T.U."/>
            <person name="Kohout C.E."/>
            <person name="Gjonbalaj M."/>
            <person name="Eaton V."/>
            <person name="Seok R."/>
            <person name="Leiner I.M."/>
            <person name="Pamer E.G."/>
        </authorList>
    </citation>
    <scope>NUCLEOTIDE SEQUENCE [LARGE SCALE GENOMIC DNA]</scope>
    <source>
        <strain evidence="9 10">MSK.15.26</strain>
    </source>
</reference>
<keyword evidence="5 7" id="KW-1133">Transmembrane helix</keyword>
<proteinExistence type="inferred from homology"/>
<comment type="subcellular location">
    <subcellularLocation>
        <location evidence="1">Cell membrane</location>
        <topology evidence="1">Multi-pass membrane protein</topology>
    </subcellularLocation>
</comment>
<dbReference type="InterPro" id="IPR000620">
    <property type="entry name" value="EamA_dom"/>
</dbReference>
<sequence length="319" mass="34559">MKKQSQPPHLLQKPFIVCFLAILCNALWGSAFPAVKSGYRLFAITGDDPASQILFAGIRFFLAGFLALLFGSLLQKKVLLPKKASIPLVLKLSVFQTVLQYIFFYLGLAHTSGVKGSIIIASNTFVAILVASLLFHQEKLTGRKITACIIGFAGVVLVNLNGEDIGMSFRLDGEGFLLISVVAYAFSSSLLKIYSKEEDPVTLSGWQFMAGGLVMVTGGFFLGGQIANVTLPGIAVLVYLALVSSVAFSLWGILLKYHPVSKIAIFGFTNPVFGVLLSTLILREESQTKGWQILTALVLVCAGIYLVNQPPKEYTQENP</sequence>
<feature type="transmembrane region" description="Helical" evidence="7">
    <location>
        <begin position="233"/>
        <end position="254"/>
    </location>
</feature>
<evidence type="ECO:0000256" key="6">
    <source>
        <dbReference type="ARBA" id="ARBA00023136"/>
    </source>
</evidence>
<accession>A0ABX2IAE4</accession>
<evidence type="ECO:0000256" key="7">
    <source>
        <dbReference type="SAM" id="Phobius"/>
    </source>
</evidence>
<keyword evidence="4 7" id="KW-0812">Transmembrane</keyword>
<feature type="transmembrane region" description="Helical" evidence="7">
    <location>
        <begin position="53"/>
        <end position="74"/>
    </location>
</feature>
<feature type="domain" description="EamA" evidence="8">
    <location>
        <begin position="17"/>
        <end position="159"/>
    </location>
</feature>
<comment type="caution">
    <text evidence="9">The sequence shown here is derived from an EMBL/GenBank/DDBJ whole genome shotgun (WGS) entry which is preliminary data.</text>
</comment>
<dbReference type="EMBL" id="JAAITA010000023">
    <property type="protein sequence ID" value="NSJ87124.1"/>
    <property type="molecule type" value="Genomic_DNA"/>
</dbReference>
<name>A0ABX2IAE4_BLAHA</name>
<feature type="transmembrane region" description="Helical" evidence="7">
    <location>
        <begin position="289"/>
        <end position="307"/>
    </location>
</feature>
<evidence type="ECO:0000256" key="5">
    <source>
        <dbReference type="ARBA" id="ARBA00022989"/>
    </source>
</evidence>
<dbReference type="Proteomes" id="UP000822142">
    <property type="component" value="Unassembled WGS sequence"/>
</dbReference>
<keyword evidence="10" id="KW-1185">Reference proteome</keyword>
<dbReference type="PANTHER" id="PTHR32322">
    <property type="entry name" value="INNER MEMBRANE TRANSPORTER"/>
    <property type="match status" value="1"/>
</dbReference>
<feature type="transmembrane region" description="Helical" evidence="7">
    <location>
        <begin position="118"/>
        <end position="135"/>
    </location>
</feature>
<evidence type="ECO:0000313" key="10">
    <source>
        <dbReference type="Proteomes" id="UP000822142"/>
    </source>
</evidence>
<keyword evidence="3" id="KW-1003">Cell membrane</keyword>
<gene>
    <name evidence="9" type="ORF">G5A70_13290</name>
</gene>
<dbReference type="RefSeq" id="WP_173750054.1">
    <property type="nucleotide sequence ID" value="NZ_JAAITA010000023.1"/>
</dbReference>
<dbReference type="Pfam" id="PF00892">
    <property type="entry name" value="EamA"/>
    <property type="match status" value="2"/>
</dbReference>
<feature type="transmembrane region" description="Helical" evidence="7">
    <location>
        <begin position="86"/>
        <end position="106"/>
    </location>
</feature>
<feature type="transmembrane region" description="Helical" evidence="7">
    <location>
        <begin position="206"/>
        <end position="227"/>
    </location>
</feature>
<evidence type="ECO:0000313" key="9">
    <source>
        <dbReference type="EMBL" id="NSJ87124.1"/>
    </source>
</evidence>
<organism evidence="9 10">
    <name type="scientific">Blautia hansenii</name>
    <name type="common">Ruminococcus hansenii</name>
    <dbReference type="NCBI Taxonomy" id="1322"/>
    <lineage>
        <taxon>Bacteria</taxon>
        <taxon>Bacillati</taxon>
        <taxon>Bacillota</taxon>
        <taxon>Clostridia</taxon>
        <taxon>Lachnospirales</taxon>
        <taxon>Lachnospiraceae</taxon>
        <taxon>Blautia</taxon>
    </lineage>
</organism>
<evidence type="ECO:0000259" key="8">
    <source>
        <dbReference type="Pfam" id="PF00892"/>
    </source>
</evidence>
<feature type="transmembrane region" description="Helical" evidence="7">
    <location>
        <begin position="175"/>
        <end position="194"/>
    </location>
</feature>
<evidence type="ECO:0000256" key="4">
    <source>
        <dbReference type="ARBA" id="ARBA00022692"/>
    </source>
</evidence>
<dbReference type="PANTHER" id="PTHR32322:SF18">
    <property type="entry name" value="S-ADENOSYLMETHIONINE_S-ADENOSYLHOMOCYSTEINE TRANSPORTER"/>
    <property type="match status" value="1"/>
</dbReference>
<protein>
    <submittedName>
        <fullName evidence="9">DMT family transporter</fullName>
    </submittedName>
</protein>
<keyword evidence="6 7" id="KW-0472">Membrane</keyword>
<feature type="domain" description="EamA" evidence="8">
    <location>
        <begin position="174"/>
        <end position="308"/>
    </location>
</feature>
<evidence type="ECO:0000256" key="3">
    <source>
        <dbReference type="ARBA" id="ARBA00022475"/>
    </source>
</evidence>
<dbReference type="SUPFAM" id="SSF103481">
    <property type="entry name" value="Multidrug resistance efflux transporter EmrE"/>
    <property type="match status" value="2"/>
</dbReference>
<dbReference type="InterPro" id="IPR037185">
    <property type="entry name" value="EmrE-like"/>
</dbReference>
<feature type="transmembrane region" description="Helical" evidence="7">
    <location>
        <begin position="263"/>
        <end position="283"/>
    </location>
</feature>
<dbReference type="InterPro" id="IPR050638">
    <property type="entry name" value="AA-Vitamin_Transporters"/>
</dbReference>
<comment type="similarity">
    <text evidence="2">Belongs to the EamA transporter family.</text>
</comment>